<reference evidence="2" key="1">
    <citation type="journal article" date="2020" name="Stud. Mycol.">
        <title>101 Dothideomycetes genomes: a test case for predicting lifestyles and emergence of pathogens.</title>
        <authorList>
            <person name="Haridas S."/>
            <person name="Albert R."/>
            <person name="Binder M."/>
            <person name="Bloem J."/>
            <person name="Labutti K."/>
            <person name="Salamov A."/>
            <person name="Andreopoulos B."/>
            <person name="Baker S."/>
            <person name="Barry K."/>
            <person name="Bills G."/>
            <person name="Bluhm B."/>
            <person name="Cannon C."/>
            <person name="Castanera R."/>
            <person name="Culley D."/>
            <person name="Daum C."/>
            <person name="Ezra D."/>
            <person name="Gonzalez J."/>
            <person name="Henrissat B."/>
            <person name="Kuo A."/>
            <person name="Liang C."/>
            <person name="Lipzen A."/>
            <person name="Lutzoni F."/>
            <person name="Magnuson J."/>
            <person name="Mondo S."/>
            <person name="Nolan M."/>
            <person name="Ohm R."/>
            <person name="Pangilinan J."/>
            <person name="Park H.-J."/>
            <person name="Ramirez L."/>
            <person name="Alfaro M."/>
            <person name="Sun H."/>
            <person name="Tritt A."/>
            <person name="Yoshinaga Y."/>
            <person name="Zwiers L.-H."/>
            <person name="Turgeon B."/>
            <person name="Goodwin S."/>
            <person name="Spatafora J."/>
            <person name="Crous P."/>
            <person name="Grigoriev I."/>
        </authorList>
    </citation>
    <scope>NUCLEOTIDE SEQUENCE</scope>
    <source>
        <strain evidence="2">ATCC 16933</strain>
    </source>
</reference>
<evidence type="ECO:0000256" key="1">
    <source>
        <dbReference type="SAM" id="MobiDB-lite"/>
    </source>
</evidence>
<feature type="compositionally biased region" description="Basic residues" evidence="1">
    <location>
        <begin position="136"/>
        <end position="148"/>
    </location>
</feature>
<gene>
    <name evidence="2" type="ORF">BDY21DRAFT_110983</name>
</gene>
<dbReference type="AlphaFoldDB" id="A0A6A6NQP2"/>
<dbReference type="Proteomes" id="UP000799766">
    <property type="component" value="Unassembled WGS sequence"/>
</dbReference>
<evidence type="ECO:0000313" key="3">
    <source>
        <dbReference type="Proteomes" id="UP000799766"/>
    </source>
</evidence>
<feature type="compositionally biased region" description="Basic and acidic residues" evidence="1">
    <location>
        <begin position="149"/>
        <end position="158"/>
    </location>
</feature>
<feature type="region of interest" description="Disordered" evidence="1">
    <location>
        <begin position="84"/>
        <end position="158"/>
    </location>
</feature>
<protein>
    <submittedName>
        <fullName evidence="2">Uncharacterized protein</fullName>
    </submittedName>
</protein>
<name>A0A6A6NQP2_9PEZI</name>
<evidence type="ECO:0000313" key="2">
    <source>
        <dbReference type="EMBL" id="KAF2454036.1"/>
    </source>
</evidence>
<dbReference type="EMBL" id="MU001693">
    <property type="protein sequence ID" value="KAF2454036.1"/>
    <property type="molecule type" value="Genomic_DNA"/>
</dbReference>
<keyword evidence="3" id="KW-1185">Reference proteome</keyword>
<sequence>MLVSAISRPSQGLLLLFFETSTRSSHLSRSRRTSARSCSGPSRVPPRQKILRYLADNRSVAARLPKTVATPAFLHSRIGRSVGCEQSHLSRVGSWRGRSRRPARTDPRAGQADRVPVARQSRRADAVEGGLSGRRQLQRQRQRSRSRTRRGEGEHWHR</sequence>
<accession>A0A6A6NQP2</accession>
<organism evidence="2 3">
    <name type="scientific">Lineolata rhizophorae</name>
    <dbReference type="NCBI Taxonomy" id="578093"/>
    <lineage>
        <taxon>Eukaryota</taxon>
        <taxon>Fungi</taxon>
        <taxon>Dikarya</taxon>
        <taxon>Ascomycota</taxon>
        <taxon>Pezizomycotina</taxon>
        <taxon>Dothideomycetes</taxon>
        <taxon>Dothideomycetes incertae sedis</taxon>
        <taxon>Lineolatales</taxon>
        <taxon>Lineolataceae</taxon>
        <taxon>Lineolata</taxon>
    </lineage>
</organism>
<proteinExistence type="predicted"/>